<dbReference type="InParanoid" id="A0A251SZ43"/>
<proteinExistence type="predicted"/>
<accession>A0A251SZ43</accession>
<sequence length="183" mass="19739">MEGGPRPKSPPGGGGGGGKRRRELAILETQIRFFQEELKSIETLKPASCCIKEVADYVVTNPEPLITLSRRKKTRKSCGFWKWLCSFKMSCLCCCCCRWNDCSGVTLPSSCCSLPECCSCSLPKCKSPGCPSCWCSGCSCPKCTCCWPAKCCRPKCSTCGCCGLQNSCCCCSASSCQCCCCCC</sequence>
<evidence type="ECO:0000256" key="1">
    <source>
        <dbReference type="SAM" id="MobiDB-lite"/>
    </source>
</evidence>
<dbReference type="AlphaFoldDB" id="A0A251SZ43"/>
<keyword evidence="4" id="KW-1185">Reference proteome</keyword>
<gene>
    <name evidence="3" type="ORF">HannXRQ_Chr12g0354391</name>
    <name evidence="2" type="ORF">HanXRQr2_Chr12g0521031</name>
</gene>
<organism evidence="3 4">
    <name type="scientific">Helianthus annuus</name>
    <name type="common">Common sunflower</name>
    <dbReference type="NCBI Taxonomy" id="4232"/>
    <lineage>
        <taxon>Eukaryota</taxon>
        <taxon>Viridiplantae</taxon>
        <taxon>Streptophyta</taxon>
        <taxon>Embryophyta</taxon>
        <taxon>Tracheophyta</taxon>
        <taxon>Spermatophyta</taxon>
        <taxon>Magnoliopsida</taxon>
        <taxon>eudicotyledons</taxon>
        <taxon>Gunneridae</taxon>
        <taxon>Pentapetalae</taxon>
        <taxon>asterids</taxon>
        <taxon>campanulids</taxon>
        <taxon>Asterales</taxon>
        <taxon>Asteraceae</taxon>
        <taxon>Asteroideae</taxon>
        <taxon>Heliantheae alliance</taxon>
        <taxon>Heliantheae</taxon>
        <taxon>Helianthus</taxon>
    </lineage>
</organism>
<evidence type="ECO:0000313" key="2">
    <source>
        <dbReference type="EMBL" id="KAF5776148.1"/>
    </source>
</evidence>
<reference evidence="2 4" key="1">
    <citation type="journal article" date="2017" name="Nature">
        <title>The sunflower genome provides insights into oil metabolism, flowering and Asterid evolution.</title>
        <authorList>
            <person name="Badouin H."/>
            <person name="Gouzy J."/>
            <person name="Grassa C.J."/>
            <person name="Murat F."/>
            <person name="Staton S.E."/>
            <person name="Cottret L."/>
            <person name="Lelandais-Briere C."/>
            <person name="Owens G.L."/>
            <person name="Carrere S."/>
            <person name="Mayjonade B."/>
            <person name="Legrand L."/>
            <person name="Gill N."/>
            <person name="Kane N.C."/>
            <person name="Bowers J.E."/>
            <person name="Hubner S."/>
            <person name="Bellec A."/>
            <person name="Berard A."/>
            <person name="Berges H."/>
            <person name="Blanchet N."/>
            <person name="Boniface M.C."/>
            <person name="Brunel D."/>
            <person name="Catrice O."/>
            <person name="Chaidir N."/>
            <person name="Claudel C."/>
            <person name="Donnadieu C."/>
            <person name="Faraut T."/>
            <person name="Fievet G."/>
            <person name="Helmstetter N."/>
            <person name="King M."/>
            <person name="Knapp S.J."/>
            <person name="Lai Z."/>
            <person name="Le Paslier M.C."/>
            <person name="Lippi Y."/>
            <person name="Lorenzon L."/>
            <person name="Mandel J.R."/>
            <person name="Marage G."/>
            <person name="Marchand G."/>
            <person name="Marquand E."/>
            <person name="Bret-Mestries E."/>
            <person name="Morien E."/>
            <person name="Nambeesan S."/>
            <person name="Nguyen T."/>
            <person name="Pegot-Espagnet P."/>
            <person name="Pouilly N."/>
            <person name="Raftis F."/>
            <person name="Sallet E."/>
            <person name="Schiex T."/>
            <person name="Thomas J."/>
            <person name="Vandecasteele C."/>
            <person name="Vares D."/>
            <person name="Vear F."/>
            <person name="Vautrin S."/>
            <person name="Crespi M."/>
            <person name="Mangin B."/>
            <person name="Burke J.M."/>
            <person name="Salse J."/>
            <person name="Munos S."/>
            <person name="Vincourt P."/>
            <person name="Rieseberg L.H."/>
            <person name="Langlade N.B."/>
        </authorList>
    </citation>
    <scope>NUCLEOTIDE SEQUENCE [LARGE SCALE GENOMIC DNA]</scope>
    <source>
        <strain evidence="4">cv. SF193</strain>
        <tissue evidence="2">Leaves</tissue>
    </source>
</reference>
<dbReference type="Proteomes" id="UP000215914">
    <property type="component" value="Chromosome 12"/>
</dbReference>
<protein>
    <recommendedName>
        <fullName evidence="5">G-protein gamma-like domain-containing protein</fullName>
    </recommendedName>
</protein>
<dbReference type="PANTHER" id="PTHR32378">
    <property type="entry name" value="GUANINE NUCLEOTIDE-BINDING PROTEIN SUBUNIT GAMMA 3"/>
    <property type="match status" value="1"/>
</dbReference>
<feature type="region of interest" description="Disordered" evidence="1">
    <location>
        <begin position="1"/>
        <end position="20"/>
    </location>
</feature>
<dbReference type="PANTHER" id="PTHR32378:SF10">
    <property type="entry name" value="GUANINE NUCLEOTIDE-BINDING PROTEIN SUBUNIT GAMMA 3"/>
    <property type="match status" value="1"/>
</dbReference>
<name>A0A251SZ43_HELAN</name>
<evidence type="ECO:0008006" key="5">
    <source>
        <dbReference type="Google" id="ProtNLM"/>
    </source>
</evidence>
<evidence type="ECO:0000313" key="4">
    <source>
        <dbReference type="Proteomes" id="UP000215914"/>
    </source>
</evidence>
<dbReference type="InterPro" id="IPR055305">
    <property type="entry name" value="GG3-like"/>
</dbReference>
<dbReference type="EMBL" id="MNCJ02000327">
    <property type="protein sequence ID" value="KAF5776148.1"/>
    <property type="molecule type" value="Genomic_DNA"/>
</dbReference>
<dbReference type="EMBL" id="CM007901">
    <property type="protein sequence ID" value="OTG03712.1"/>
    <property type="molecule type" value="Genomic_DNA"/>
</dbReference>
<dbReference type="STRING" id="4232.A0A251SZ43"/>
<dbReference type="OrthoDB" id="1936517at2759"/>
<reference evidence="2" key="3">
    <citation type="submission" date="2020-06" db="EMBL/GenBank/DDBJ databases">
        <title>Helianthus annuus Genome sequencing and assembly Release 2.</title>
        <authorList>
            <person name="Gouzy J."/>
            <person name="Langlade N."/>
            <person name="Munos S."/>
        </authorList>
    </citation>
    <scope>NUCLEOTIDE SEQUENCE</scope>
    <source>
        <tissue evidence="2">Leaves</tissue>
    </source>
</reference>
<evidence type="ECO:0000313" key="3">
    <source>
        <dbReference type="EMBL" id="OTG03712.1"/>
    </source>
</evidence>
<dbReference type="OMA" id="WPSCTWP"/>
<dbReference type="Gramene" id="mRNA:HanXRQr2_Chr12g0521031">
    <property type="protein sequence ID" value="mRNA:HanXRQr2_Chr12g0521031"/>
    <property type="gene ID" value="HanXRQr2_Chr12g0521031"/>
</dbReference>
<reference evidence="3" key="2">
    <citation type="submission" date="2017-02" db="EMBL/GenBank/DDBJ databases">
        <title>Sunflower complete genome.</title>
        <authorList>
            <person name="Langlade N."/>
            <person name="Munos S."/>
        </authorList>
    </citation>
    <scope>NUCLEOTIDE SEQUENCE [LARGE SCALE GENOMIC DNA]</scope>
    <source>
        <tissue evidence="3">Leaves</tissue>
    </source>
</reference>